<feature type="domain" description="J" evidence="2">
    <location>
        <begin position="108"/>
        <end position="169"/>
    </location>
</feature>
<evidence type="ECO:0000259" key="2">
    <source>
        <dbReference type="PROSITE" id="PS50076"/>
    </source>
</evidence>
<feature type="compositionally biased region" description="Basic and acidic residues" evidence="1">
    <location>
        <begin position="73"/>
        <end position="89"/>
    </location>
</feature>
<gene>
    <name evidence="3" type="ORF">SO694_00084155</name>
</gene>
<feature type="region of interest" description="Disordered" evidence="1">
    <location>
        <begin position="63"/>
        <end position="91"/>
    </location>
</feature>
<dbReference type="Proteomes" id="UP001363151">
    <property type="component" value="Unassembled WGS sequence"/>
</dbReference>
<dbReference type="EMBL" id="JBBJCI010000124">
    <property type="protein sequence ID" value="KAK7247919.1"/>
    <property type="molecule type" value="Genomic_DNA"/>
</dbReference>
<dbReference type="PROSITE" id="PS50076">
    <property type="entry name" value="DNAJ_2"/>
    <property type="match status" value="1"/>
</dbReference>
<dbReference type="PANTHER" id="PTHR44137:SF32">
    <property type="entry name" value="DNAJ HEAT SHOCK AMINO-TERMINAL DOMAIN PROTEIN"/>
    <property type="match status" value="1"/>
</dbReference>
<evidence type="ECO:0000313" key="3">
    <source>
        <dbReference type="EMBL" id="KAK7247919.1"/>
    </source>
</evidence>
<organism evidence="3 4">
    <name type="scientific">Aureococcus anophagefferens</name>
    <name type="common">Harmful bloom alga</name>
    <dbReference type="NCBI Taxonomy" id="44056"/>
    <lineage>
        <taxon>Eukaryota</taxon>
        <taxon>Sar</taxon>
        <taxon>Stramenopiles</taxon>
        <taxon>Ochrophyta</taxon>
        <taxon>Pelagophyceae</taxon>
        <taxon>Pelagomonadales</taxon>
        <taxon>Pelagomonadaceae</taxon>
        <taxon>Aureococcus</taxon>
    </lineage>
</organism>
<dbReference type="Pfam" id="PF00226">
    <property type="entry name" value="DnaJ"/>
    <property type="match status" value="1"/>
</dbReference>
<sequence length="485" mass="52027">MSVSPTLRDRVDALCQTLSLQPVTDAGLGLREALERCAAAAGVRYESVSATLELLELEVLGVSPGPAPSKKRGRDESPPRQEPRAEPKGRGGSALLAFAIKGIEEAATLYGALGVDEAADAATIKKRYRELALTVHPDKGGSASAFKILNEAKSTLCDEDARAAYDRSLRESRAPAPAPKRRKMSGTPKQPRADAPRGGTKTGTGPCDCRGWALWLGSKPAENPCEGALWLGTSVSCAVAFRAARAANMTSVTLHFDGEKDRKHTIKMVVPPSWADKPCAKVAKYYAKSFNAAHADKPVDLAKLRLSCDSDRSFLDLASPVAAALRDGEAYSFSERLPSEAETKVLYTPGLTEKPEPPKPLTFPRRMKVIGKGLLLRAAPALDSGKLAQLPFEAVVMAHEVAELPDGTRRVRCGADAAIPEDAPETVVFDADRWPCEGWGSAKVLAELVHPRKPGKPQPRSPAYPWNIDKDGNWDGVVPQPTCIF</sequence>
<dbReference type="InterPro" id="IPR001623">
    <property type="entry name" value="DnaJ_domain"/>
</dbReference>
<reference evidence="3 4" key="1">
    <citation type="submission" date="2024-03" db="EMBL/GenBank/DDBJ databases">
        <title>Aureococcus anophagefferens CCMP1851 and Kratosvirus quantuckense: Draft genome of a second virus-susceptible host strain in the model system.</title>
        <authorList>
            <person name="Chase E."/>
            <person name="Truchon A.R."/>
            <person name="Schepens W."/>
            <person name="Wilhelm S.W."/>
        </authorList>
    </citation>
    <scope>NUCLEOTIDE SEQUENCE [LARGE SCALE GENOMIC DNA]</scope>
    <source>
        <strain evidence="3 4">CCMP1851</strain>
    </source>
</reference>
<dbReference type="CDD" id="cd06257">
    <property type="entry name" value="DnaJ"/>
    <property type="match status" value="1"/>
</dbReference>
<dbReference type="SMART" id="SM00271">
    <property type="entry name" value="DnaJ"/>
    <property type="match status" value="1"/>
</dbReference>
<feature type="region of interest" description="Disordered" evidence="1">
    <location>
        <begin position="167"/>
        <end position="203"/>
    </location>
</feature>
<dbReference type="Gene3D" id="1.10.287.110">
    <property type="entry name" value="DnaJ domain"/>
    <property type="match status" value="1"/>
</dbReference>
<evidence type="ECO:0000256" key="1">
    <source>
        <dbReference type="SAM" id="MobiDB-lite"/>
    </source>
</evidence>
<name>A0ABR1G4U2_AURAN</name>
<keyword evidence="4" id="KW-1185">Reference proteome</keyword>
<comment type="caution">
    <text evidence="3">The sequence shown here is derived from an EMBL/GenBank/DDBJ whole genome shotgun (WGS) entry which is preliminary data.</text>
</comment>
<evidence type="ECO:0000313" key="4">
    <source>
        <dbReference type="Proteomes" id="UP001363151"/>
    </source>
</evidence>
<dbReference type="InterPro" id="IPR036869">
    <property type="entry name" value="J_dom_sf"/>
</dbReference>
<dbReference type="SUPFAM" id="SSF46565">
    <property type="entry name" value="Chaperone J-domain"/>
    <property type="match status" value="1"/>
</dbReference>
<proteinExistence type="predicted"/>
<accession>A0ABR1G4U2</accession>
<dbReference type="PANTHER" id="PTHR44137">
    <property type="entry name" value="BNAC03G44070D PROTEIN"/>
    <property type="match status" value="1"/>
</dbReference>
<protein>
    <recommendedName>
        <fullName evidence="2">J domain-containing protein</fullName>
    </recommendedName>
</protein>